<gene>
    <name evidence="3" type="ORF">U9M48_004221</name>
</gene>
<sequence>MTMGAPPHYQIAMPASGYLTVLELQDSEIAEVPASIGNLFNLRYIGLRRTRVKSLPESIGRLSNLHTLDIKQTKIEKLPRGIVKIKKLRHLLADRYADERQSEFRYFIGVQAPKELSNMEELQTLETVEADKDLAEQLMKLMQLQSLWIDNISAVDCANLFATLSRMPLLSSLLLSARDENEALHLEALKPEYEKLHRLIIRGCWASNTPQRPIFRDHGKNLKYLALSWCRFQEDPLQLLAPHVPNLTYLSLNSVTSTNTLVLLERRFPQLKTLVLKRMPNVNKVEIRVGALQQIEGLYVVSLLKLNKVPEGIESLRTLKKLWLLSLHKDFRAQWDRNGMWQKMQHVPVLRI</sequence>
<dbReference type="EMBL" id="CP144745">
    <property type="protein sequence ID" value="WVZ53252.1"/>
    <property type="molecule type" value="Genomic_DNA"/>
</dbReference>
<dbReference type="PANTHER" id="PTHR47186">
    <property type="entry name" value="LEUCINE-RICH REPEAT-CONTAINING PROTEIN 57"/>
    <property type="match status" value="1"/>
</dbReference>
<dbReference type="SUPFAM" id="SSF52047">
    <property type="entry name" value="RNI-like"/>
    <property type="match status" value="1"/>
</dbReference>
<reference evidence="3 4" key="1">
    <citation type="submission" date="2024-02" db="EMBL/GenBank/DDBJ databases">
        <title>High-quality chromosome-scale genome assembly of Pensacola bahiagrass (Paspalum notatum Flugge var. saurae).</title>
        <authorList>
            <person name="Vega J.M."/>
            <person name="Podio M."/>
            <person name="Orjuela J."/>
            <person name="Siena L.A."/>
            <person name="Pessino S.C."/>
            <person name="Combes M.C."/>
            <person name="Mariac C."/>
            <person name="Albertini E."/>
            <person name="Pupilli F."/>
            <person name="Ortiz J.P.A."/>
            <person name="Leblanc O."/>
        </authorList>
    </citation>
    <scope>NUCLEOTIDE SEQUENCE [LARGE SCALE GENOMIC DNA]</scope>
    <source>
        <strain evidence="3">R1</strain>
        <tissue evidence="3">Leaf</tissue>
    </source>
</reference>
<name>A0AAQ3SIW0_PASNO</name>
<dbReference type="PANTHER" id="PTHR47186:SF29">
    <property type="entry name" value="NB-ARC DOMAIN-CONTAINING PROTEIN"/>
    <property type="match status" value="1"/>
</dbReference>
<dbReference type="InterPro" id="IPR032675">
    <property type="entry name" value="LRR_dom_sf"/>
</dbReference>
<dbReference type="Pfam" id="PF23598">
    <property type="entry name" value="LRR_14"/>
    <property type="match status" value="1"/>
</dbReference>
<accession>A0AAQ3SIW0</accession>
<dbReference type="InterPro" id="IPR055414">
    <property type="entry name" value="LRR_R13L4/SHOC2-like"/>
</dbReference>
<protein>
    <recommendedName>
        <fullName evidence="2">Disease resistance R13L4/SHOC-2-like LRR domain-containing protein</fullName>
    </recommendedName>
</protein>
<keyword evidence="1" id="KW-0677">Repeat</keyword>
<organism evidence="3 4">
    <name type="scientific">Paspalum notatum var. saurae</name>
    <dbReference type="NCBI Taxonomy" id="547442"/>
    <lineage>
        <taxon>Eukaryota</taxon>
        <taxon>Viridiplantae</taxon>
        <taxon>Streptophyta</taxon>
        <taxon>Embryophyta</taxon>
        <taxon>Tracheophyta</taxon>
        <taxon>Spermatophyta</taxon>
        <taxon>Magnoliopsida</taxon>
        <taxon>Liliopsida</taxon>
        <taxon>Poales</taxon>
        <taxon>Poaceae</taxon>
        <taxon>PACMAD clade</taxon>
        <taxon>Panicoideae</taxon>
        <taxon>Andropogonodae</taxon>
        <taxon>Paspaleae</taxon>
        <taxon>Paspalinae</taxon>
        <taxon>Paspalum</taxon>
    </lineage>
</organism>
<proteinExistence type="predicted"/>
<evidence type="ECO:0000259" key="2">
    <source>
        <dbReference type="Pfam" id="PF23598"/>
    </source>
</evidence>
<feature type="domain" description="Disease resistance R13L4/SHOC-2-like LRR" evidence="2">
    <location>
        <begin position="18"/>
        <end position="324"/>
    </location>
</feature>
<dbReference type="Gene3D" id="3.80.10.10">
    <property type="entry name" value="Ribonuclease Inhibitor"/>
    <property type="match status" value="1"/>
</dbReference>
<evidence type="ECO:0000313" key="4">
    <source>
        <dbReference type="Proteomes" id="UP001341281"/>
    </source>
</evidence>
<evidence type="ECO:0000256" key="1">
    <source>
        <dbReference type="ARBA" id="ARBA00022737"/>
    </source>
</evidence>
<dbReference type="Proteomes" id="UP001341281">
    <property type="component" value="Chromosome 01"/>
</dbReference>
<dbReference type="AlphaFoldDB" id="A0AAQ3SIW0"/>
<evidence type="ECO:0000313" key="3">
    <source>
        <dbReference type="EMBL" id="WVZ53252.1"/>
    </source>
</evidence>
<keyword evidence="4" id="KW-1185">Reference proteome</keyword>